<dbReference type="EMBL" id="BMFL01000019">
    <property type="protein sequence ID" value="GGF07558.1"/>
    <property type="molecule type" value="Genomic_DNA"/>
</dbReference>
<evidence type="ECO:0000259" key="1">
    <source>
        <dbReference type="PROSITE" id="PS51186"/>
    </source>
</evidence>
<accession>A0A1M6SQI5</accession>
<gene>
    <name evidence="2" type="ORF">GCM10010984_25960</name>
    <name evidence="3" type="ORF">SAMN05443634_10184</name>
</gene>
<dbReference type="Proteomes" id="UP000184120">
    <property type="component" value="Unassembled WGS sequence"/>
</dbReference>
<sequence>MILERLQLEKLSSERLILIPLTKELCRNILNEDFVDLERLKLVRGVNWPDSDTLESLPRVLKKLEKLDYPTGFETWMIVKKSTREIIGDIGFKGFNFVGKSCDLGYGIIEEERKKGFAQESARTLIDWAFSHERLNEITACCLIDNSASINLLKKLNFTVLSKDETMIYWVLTR</sequence>
<proteinExistence type="predicted"/>
<dbReference type="Proteomes" id="UP000650994">
    <property type="component" value="Unassembled WGS sequence"/>
</dbReference>
<dbReference type="AlphaFoldDB" id="A0A1M6SQI5"/>
<evidence type="ECO:0000313" key="3">
    <source>
        <dbReference type="EMBL" id="SHK47004.1"/>
    </source>
</evidence>
<organism evidence="3 4">
    <name type="scientific">Chishuiella changwenlii</name>
    <dbReference type="NCBI Taxonomy" id="1434701"/>
    <lineage>
        <taxon>Bacteria</taxon>
        <taxon>Pseudomonadati</taxon>
        <taxon>Bacteroidota</taxon>
        <taxon>Flavobacteriia</taxon>
        <taxon>Flavobacteriales</taxon>
        <taxon>Weeksellaceae</taxon>
        <taxon>Chishuiella</taxon>
    </lineage>
</organism>
<name>A0A1M6SQI5_9FLAO</name>
<reference evidence="2" key="5">
    <citation type="submission" date="2024-05" db="EMBL/GenBank/DDBJ databases">
        <authorList>
            <person name="Sun Q."/>
            <person name="Zhou Y."/>
        </authorList>
    </citation>
    <scope>NUCLEOTIDE SEQUENCE</scope>
    <source>
        <strain evidence="2">CGMCC 1.12707</strain>
    </source>
</reference>
<evidence type="ECO:0000313" key="2">
    <source>
        <dbReference type="EMBL" id="GGF07558.1"/>
    </source>
</evidence>
<reference evidence="2" key="1">
    <citation type="journal article" date="2014" name="Int. J. Syst. Evol. Microbiol.">
        <title>Complete genome of a new Firmicutes species belonging to the dominant human colonic microbiota ('Ruminococcus bicirculans') reveals two chromosomes and a selective capacity to utilize plant glucans.</title>
        <authorList>
            <consortium name="NISC Comparative Sequencing Program"/>
            <person name="Wegmann U."/>
            <person name="Louis P."/>
            <person name="Goesmann A."/>
            <person name="Henrissat B."/>
            <person name="Duncan S.H."/>
            <person name="Flint H.J."/>
        </authorList>
    </citation>
    <scope>NUCLEOTIDE SEQUENCE</scope>
    <source>
        <strain evidence="2">CGMCC 1.12707</strain>
    </source>
</reference>
<dbReference type="SUPFAM" id="SSF55729">
    <property type="entry name" value="Acyl-CoA N-acyltransferases (Nat)"/>
    <property type="match status" value="1"/>
</dbReference>
<dbReference type="RefSeq" id="WP_072928805.1">
    <property type="nucleotide sequence ID" value="NZ_BMFL01000019.1"/>
</dbReference>
<dbReference type="PANTHER" id="PTHR43792">
    <property type="entry name" value="GNAT FAMILY, PUTATIVE (AFU_ORTHOLOGUE AFUA_3G00765)-RELATED-RELATED"/>
    <property type="match status" value="1"/>
</dbReference>
<dbReference type="Pfam" id="PF13302">
    <property type="entry name" value="Acetyltransf_3"/>
    <property type="match status" value="1"/>
</dbReference>
<dbReference type="InterPro" id="IPR051531">
    <property type="entry name" value="N-acetyltransferase"/>
</dbReference>
<dbReference type="PANTHER" id="PTHR43792:SF13">
    <property type="entry name" value="ACETYLTRANSFERASE"/>
    <property type="match status" value="1"/>
</dbReference>
<protein>
    <submittedName>
        <fullName evidence="2 3">N-acetyltransferase</fullName>
    </submittedName>
</protein>
<reference evidence="4" key="3">
    <citation type="submission" date="2016-11" db="EMBL/GenBank/DDBJ databases">
        <authorList>
            <person name="Varghese N."/>
            <person name="Submissions S."/>
        </authorList>
    </citation>
    <scope>NUCLEOTIDE SEQUENCE [LARGE SCALE GENOMIC DNA]</scope>
    <source>
        <strain evidence="4">DSM 27989</strain>
    </source>
</reference>
<dbReference type="OrthoDB" id="9811523at2"/>
<dbReference type="InterPro" id="IPR016181">
    <property type="entry name" value="Acyl_CoA_acyltransferase"/>
</dbReference>
<evidence type="ECO:0000313" key="4">
    <source>
        <dbReference type="Proteomes" id="UP000184120"/>
    </source>
</evidence>
<dbReference type="GO" id="GO:0016747">
    <property type="term" value="F:acyltransferase activity, transferring groups other than amino-acyl groups"/>
    <property type="evidence" value="ECO:0007669"/>
    <property type="project" value="InterPro"/>
</dbReference>
<dbReference type="PROSITE" id="PS51186">
    <property type="entry name" value="GNAT"/>
    <property type="match status" value="1"/>
</dbReference>
<evidence type="ECO:0000313" key="5">
    <source>
        <dbReference type="Proteomes" id="UP000650994"/>
    </source>
</evidence>
<dbReference type="EMBL" id="FRBH01000001">
    <property type="protein sequence ID" value="SHK47004.1"/>
    <property type="molecule type" value="Genomic_DNA"/>
</dbReference>
<keyword evidence="3" id="KW-0808">Transferase</keyword>
<dbReference type="Gene3D" id="3.40.630.30">
    <property type="match status" value="1"/>
</dbReference>
<reference evidence="3" key="2">
    <citation type="submission" date="2016-11" db="EMBL/GenBank/DDBJ databases">
        <authorList>
            <person name="Jaros S."/>
            <person name="Januszkiewicz K."/>
            <person name="Wedrychowicz H."/>
        </authorList>
    </citation>
    <scope>NUCLEOTIDE SEQUENCE [LARGE SCALE GENOMIC DNA]</scope>
    <source>
        <strain evidence="3">DSM 27989</strain>
    </source>
</reference>
<reference evidence="5" key="4">
    <citation type="journal article" date="2019" name="Int. J. Syst. Evol. Microbiol.">
        <title>The Global Catalogue of Microorganisms (GCM) 10K type strain sequencing project: providing services to taxonomists for standard genome sequencing and annotation.</title>
        <authorList>
            <consortium name="The Broad Institute Genomics Platform"/>
            <consortium name="The Broad Institute Genome Sequencing Center for Infectious Disease"/>
            <person name="Wu L."/>
            <person name="Ma J."/>
        </authorList>
    </citation>
    <scope>NUCLEOTIDE SEQUENCE [LARGE SCALE GENOMIC DNA]</scope>
    <source>
        <strain evidence="5">CGMCC 1.12707</strain>
    </source>
</reference>
<dbReference type="STRING" id="1434701.SAMN05443634_10184"/>
<keyword evidence="5" id="KW-1185">Reference proteome</keyword>
<feature type="domain" description="N-acetyltransferase" evidence="1">
    <location>
        <begin position="27"/>
        <end position="174"/>
    </location>
</feature>
<dbReference type="InterPro" id="IPR000182">
    <property type="entry name" value="GNAT_dom"/>
</dbReference>